<accession>A0ABW9Z512</accession>
<protein>
    <submittedName>
        <fullName evidence="1">GLPGLI family protein</fullName>
    </submittedName>
</protein>
<dbReference type="Proteomes" id="UP000798602">
    <property type="component" value="Unassembled WGS sequence"/>
</dbReference>
<comment type="caution">
    <text evidence="1">The sequence shown here is derived from an EMBL/GenBank/DDBJ whole genome shotgun (WGS) entry which is preliminary data.</text>
</comment>
<evidence type="ECO:0000313" key="2">
    <source>
        <dbReference type="Proteomes" id="UP000798602"/>
    </source>
</evidence>
<name>A0ABW9Z512_9FLAO</name>
<evidence type="ECO:0000313" key="1">
    <source>
        <dbReference type="EMBL" id="NBL63774.1"/>
    </source>
</evidence>
<dbReference type="InterPro" id="IPR005901">
    <property type="entry name" value="GLPGLI"/>
</dbReference>
<dbReference type="EMBL" id="JAABLM010000001">
    <property type="protein sequence ID" value="NBL63774.1"/>
    <property type="molecule type" value="Genomic_DNA"/>
</dbReference>
<sequence>MKKILCAFVLLSIQGYSQEFQGMAVYESKTSIGDFAGRIGNRPEITPEMQKSIEERVKKAMEKTFVLNFDKTSSIYKEEEKLDAPGQQNSGFRMMNSMMGTGGTFYKNVKEKKITVDKEFLGKEFLIQDSLPSYQWKMEGETKQIGGYTCYKATALKPASKSDFRNFRAKKEEEKATSEKSTNIMDYVEIPKEIEITAWYAPEIAVNQGPENYWGLPGLILEISDGKTVILCSKIVLNPKQKTEIKAPTKGKVVSQKEFDAIVVEKMEEMRQNFQNGRQTPRLRIGN</sequence>
<keyword evidence="2" id="KW-1185">Reference proteome</keyword>
<dbReference type="NCBIfam" id="TIGR01200">
    <property type="entry name" value="GLPGLI"/>
    <property type="match status" value="1"/>
</dbReference>
<proteinExistence type="predicted"/>
<organism evidence="1 2">
    <name type="scientific">Flavobacterium ichthyis</name>
    <dbReference type="NCBI Taxonomy" id="2698827"/>
    <lineage>
        <taxon>Bacteria</taxon>
        <taxon>Pseudomonadati</taxon>
        <taxon>Bacteroidota</taxon>
        <taxon>Flavobacteriia</taxon>
        <taxon>Flavobacteriales</taxon>
        <taxon>Flavobacteriaceae</taxon>
        <taxon>Flavobacterium</taxon>
    </lineage>
</organism>
<dbReference type="RefSeq" id="WP_166535603.1">
    <property type="nucleotide sequence ID" value="NZ_JAABLM010000001.1"/>
</dbReference>
<gene>
    <name evidence="1" type="ORF">GV828_01020</name>
</gene>
<dbReference type="Pfam" id="PF09697">
    <property type="entry name" value="Porph_ging"/>
    <property type="match status" value="1"/>
</dbReference>
<reference evidence="2" key="1">
    <citation type="submission" date="2020-01" db="EMBL/GenBank/DDBJ databases">
        <title>Sphingomonas sp. strain CSW-10.</title>
        <authorList>
            <person name="Chen W.-M."/>
        </authorList>
    </citation>
    <scope>NUCLEOTIDE SEQUENCE [LARGE SCALE GENOMIC DNA]</scope>
    <source>
        <strain evidence="2">NST-5</strain>
    </source>
</reference>